<proteinExistence type="predicted"/>
<dbReference type="Pfam" id="PF20256">
    <property type="entry name" value="MoCoBD_2"/>
    <property type="match status" value="1"/>
</dbReference>
<evidence type="ECO:0000313" key="5">
    <source>
        <dbReference type="Proteomes" id="UP000630353"/>
    </source>
</evidence>
<dbReference type="InterPro" id="IPR036856">
    <property type="entry name" value="Ald_Oxase/Xan_DH_a/b_sf"/>
</dbReference>
<dbReference type="Pfam" id="PF01315">
    <property type="entry name" value="Ald_Xan_dh_C"/>
    <property type="match status" value="1"/>
</dbReference>
<name>A0A919CPV3_9PROT</name>
<dbReference type="InterPro" id="IPR000674">
    <property type="entry name" value="Ald_Oxase/Xan_DH_a/b"/>
</dbReference>
<dbReference type="Gene3D" id="3.30.365.10">
    <property type="entry name" value="Aldehyde oxidase/xanthine dehydrogenase, molybdopterin binding domain"/>
    <property type="match status" value="4"/>
</dbReference>
<dbReference type="SUPFAM" id="SSF56003">
    <property type="entry name" value="Molybdenum cofactor-binding domain"/>
    <property type="match status" value="1"/>
</dbReference>
<dbReference type="SMART" id="SM01008">
    <property type="entry name" value="Ald_Xan_dh_C"/>
    <property type="match status" value="1"/>
</dbReference>
<dbReference type="InterPro" id="IPR046867">
    <property type="entry name" value="AldOxase/xan_DH_MoCoBD2"/>
</dbReference>
<dbReference type="AlphaFoldDB" id="A0A919CPV3"/>
<dbReference type="GO" id="GO:0016491">
    <property type="term" value="F:oxidoreductase activity"/>
    <property type="evidence" value="ECO:0007669"/>
    <property type="project" value="UniProtKB-KW"/>
</dbReference>
<reference evidence="4" key="2">
    <citation type="submission" date="2020-09" db="EMBL/GenBank/DDBJ databases">
        <authorList>
            <person name="Sun Q."/>
            <person name="Kim S."/>
        </authorList>
    </citation>
    <scope>NUCLEOTIDE SEQUENCE</scope>
    <source>
        <strain evidence="4">KCTC 42651</strain>
    </source>
</reference>
<protein>
    <submittedName>
        <fullName evidence="4">Carbon monoxide dehydrogenase</fullName>
    </submittedName>
</protein>
<evidence type="ECO:0000256" key="1">
    <source>
        <dbReference type="ARBA" id="ARBA00022505"/>
    </source>
</evidence>
<keyword evidence="2" id="KW-0560">Oxidoreductase</keyword>
<reference evidence="4" key="1">
    <citation type="journal article" date="2014" name="Int. J. Syst. Evol. Microbiol.">
        <title>Complete genome sequence of Corynebacterium casei LMG S-19264T (=DSM 44701T), isolated from a smear-ripened cheese.</title>
        <authorList>
            <consortium name="US DOE Joint Genome Institute (JGI-PGF)"/>
            <person name="Walter F."/>
            <person name="Albersmeier A."/>
            <person name="Kalinowski J."/>
            <person name="Ruckert C."/>
        </authorList>
    </citation>
    <scope>NUCLEOTIDE SEQUENCE</scope>
    <source>
        <strain evidence="4">KCTC 42651</strain>
    </source>
</reference>
<dbReference type="Proteomes" id="UP000630353">
    <property type="component" value="Unassembled WGS sequence"/>
</dbReference>
<dbReference type="RefSeq" id="WP_189988152.1">
    <property type="nucleotide sequence ID" value="NZ_BMZS01000003.1"/>
</dbReference>
<keyword evidence="1" id="KW-0500">Molybdenum</keyword>
<evidence type="ECO:0000313" key="4">
    <source>
        <dbReference type="EMBL" id="GHD45314.1"/>
    </source>
</evidence>
<dbReference type="PANTHER" id="PTHR11908">
    <property type="entry name" value="XANTHINE DEHYDROGENASE"/>
    <property type="match status" value="1"/>
</dbReference>
<gene>
    <name evidence="4" type="ORF">GCM10017083_13080</name>
</gene>
<evidence type="ECO:0000259" key="3">
    <source>
        <dbReference type="SMART" id="SM01008"/>
    </source>
</evidence>
<dbReference type="Pfam" id="PF02738">
    <property type="entry name" value="MoCoBD_1"/>
    <property type="match status" value="1"/>
</dbReference>
<evidence type="ECO:0000256" key="2">
    <source>
        <dbReference type="ARBA" id="ARBA00023002"/>
    </source>
</evidence>
<organism evidence="4 5">
    <name type="scientific">Thalassobaculum fulvum</name>
    <dbReference type="NCBI Taxonomy" id="1633335"/>
    <lineage>
        <taxon>Bacteria</taxon>
        <taxon>Pseudomonadati</taxon>
        <taxon>Pseudomonadota</taxon>
        <taxon>Alphaproteobacteria</taxon>
        <taxon>Rhodospirillales</taxon>
        <taxon>Thalassobaculaceae</taxon>
        <taxon>Thalassobaculum</taxon>
    </lineage>
</organism>
<dbReference type="InterPro" id="IPR016208">
    <property type="entry name" value="Ald_Oxase/xanthine_DH-like"/>
</dbReference>
<dbReference type="InterPro" id="IPR008274">
    <property type="entry name" value="AldOxase/xan_DH_MoCoBD1"/>
</dbReference>
<comment type="caution">
    <text evidence="4">The sequence shown here is derived from an EMBL/GenBank/DDBJ whole genome shotgun (WGS) entry which is preliminary data.</text>
</comment>
<dbReference type="Gene3D" id="3.90.1170.50">
    <property type="entry name" value="Aldehyde oxidase/xanthine dehydrogenase, a/b hammerhead"/>
    <property type="match status" value="1"/>
</dbReference>
<keyword evidence="5" id="KW-1185">Reference proteome</keyword>
<accession>A0A919CPV3</accession>
<dbReference type="PANTHER" id="PTHR11908:SF132">
    <property type="entry name" value="ALDEHYDE OXIDASE 1-RELATED"/>
    <property type="match status" value="1"/>
</dbReference>
<dbReference type="GO" id="GO:0005506">
    <property type="term" value="F:iron ion binding"/>
    <property type="evidence" value="ECO:0007669"/>
    <property type="project" value="InterPro"/>
</dbReference>
<dbReference type="SUPFAM" id="SSF54665">
    <property type="entry name" value="CO dehydrogenase molybdoprotein N-domain-like"/>
    <property type="match status" value="1"/>
</dbReference>
<dbReference type="InterPro" id="IPR037165">
    <property type="entry name" value="AldOxase/xan_DH_Mopterin-bd_sf"/>
</dbReference>
<dbReference type="EMBL" id="BMZS01000003">
    <property type="protein sequence ID" value="GHD45314.1"/>
    <property type="molecule type" value="Genomic_DNA"/>
</dbReference>
<feature type="domain" description="Aldehyde oxidase/xanthine dehydrogenase a/b hammerhead" evidence="3">
    <location>
        <begin position="20"/>
        <end position="140"/>
    </location>
</feature>
<sequence length="779" mass="82910">MVKFAIGQGVHRVEDNRLLTGAGRYTDDIEVEGAARAAILRSPVAHAVIKGIDVEAAKAAPGVIAVYTGADVKADGLGDLPCVPPANNKDGSPRADTPRPILALDKVRHVGEPVALVIAETAVQARDAAELIEVDYDELEATVDTEGAVADGAPQLFDHIPNNLAFDWQDGDEAGVDAAFAKAHKVVKVRVVNNRIVVNSMEVRPIVAEYDPATDRSTLWSSTQGPHVFQTLLAEAILKIDPAKLRCRTTDVGGGFGMKIFLYPEQALCTWASRKLKRAVKYLPERSEAFVSDAQGRDNISYAEAAVDADGVIQALRVTTYAALGGYLHHMGAFIPTAAGTHMLSGVYKIPLVYVNVKGVLNNTVPTDAYRGAGRPEAAYLIERVVDSVGYEMGLTPDEVRRRNFIPPEAMPYKTPLGNVYDTGEFQTLMEEAMAKADWAGFPARREAAKKRGMLRGIGMGYYIEKCGGGSPETADVRFTDEGRVEIRIGTQSNGQGHETAYAQILSDTIGIDGDKIRVIQGDTDEVPKGMTGGSRSVPVGGAAVLLAGRQIVEKAKKIAANAMEAAAADIEFADGIFTVAGTDKRMTIEEVAKASKEAANLDDGMTPGLDEIHERKPEAATYPNGCHIVELEIDPDTGTFGIERYTIVDDFGETINPALLAGQVHGGIVQGYGQAVTEHTVYEDGSGQLVTGSFMDYGLPRAGDVPMFDFNVHNVRCTTNPLGIKGSGEAGAIGAPPALISAIVDALHETTGLTHIDMPATPLSIWQALQDARAGKAA</sequence>